<dbReference type="Pfam" id="PF16755">
    <property type="entry name" value="Beta-prop_NUP159_NUP214"/>
    <property type="match status" value="1"/>
</dbReference>
<evidence type="ECO:0000256" key="3">
    <source>
        <dbReference type="ARBA" id="ARBA00023242"/>
    </source>
</evidence>
<feature type="compositionally biased region" description="Low complexity" evidence="4">
    <location>
        <begin position="504"/>
        <end position="528"/>
    </location>
</feature>
<evidence type="ECO:0000313" key="7">
    <source>
        <dbReference type="Proteomes" id="UP000298061"/>
    </source>
</evidence>
<evidence type="ECO:0000256" key="4">
    <source>
        <dbReference type="SAM" id="MobiDB-lite"/>
    </source>
</evidence>
<feature type="compositionally biased region" description="Polar residues" evidence="4">
    <location>
        <begin position="665"/>
        <end position="678"/>
    </location>
</feature>
<feature type="domain" description="Nucleoporin Nup159/Nup146 N-terminal" evidence="5">
    <location>
        <begin position="56"/>
        <end position="426"/>
    </location>
</feature>
<reference evidence="6 7" key="1">
    <citation type="submission" date="2019-02" db="EMBL/GenBank/DDBJ databases">
        <title>Genome sequencing of the rare red list fungi Hericium alpestre (H. flagellum).</title>
        <authorList>
            <person name="Buettner E."/>
            <person name="Kellner H."/>
        </authorList>
    </citation>
    <scope>NUCLEOTIDE SEQUENCE [LARGE SCALE GENOMIC DNA]</scope>
    <source>
        <strain evidence="6 7">DSM 108284</strain>
    </source>
</reference>
<dbReference type="OrthoDB" id="248320at2759"/>
<feature type="non-terminal residue" evidence="6">
    <location>
        <position position="800"/>
    </location>
</feature>
<feature type="compositionally biased region" description="Low complexity" evidence="4">
    <location>
        <begin position="691"/>
        <end position="707"/>
    </location>
</feature>
<keyword evidence="3" id="KW-0539">Nucleus</keyword>
<proteinExistence type="predicted"/>
<keyword evidence="2" id="KW-0813">Transport</keyword>
<feature type="compositionally biased region" description="Low complexity" evidence="4">
    <location>
        <begin position="717"/>
        <end position="740"/>
    </location>
</feature>
<feature type="compositionally biased region" description="Polar residues" evidence="4">
    <location>
        <begin position="635"/>
        <end position="647"/>
    </location>
</feature>
<feature type="compositionally biased region" description="Low complexity" evidence="4">
    <location>
        <begin position="535"/>
        <end position="559"/>
    </location>
</feature>
<comment type="caution">
    <text evidence="6">The sequence shown here is derived from an EMBL/GenBank/DDBJ whole genome shotgun (WGS) entry which is preliminary data.</text>
</comment>
<dbReference type="AlphaFoldDB" id="A0A4Z0AB35"/>
<dbReference type="SUPFAM" id="SSF117289">
    <property type="entry name" value="Nucleoporin domain"/>
    <property type="match status" value="1"/>
</dbReference>
<dbReference type="Gene3D" id="2.130.10.10">
    <property type="entry name" value="YVTN repeat-like/Quinoprotein amine dehydrogenase"/>
    <property type="match status" value="1"/>
</dbReference>
<dbReference type="GO" id="GO:0005634">
    <property type="term" value="C:nucleus"/>
    <property type="evidence" value="ECO:0007669"/>
    <property type="project" value="UniProtKB-SubCell"/>
</dbReference>
<dbReference type="InterPro" id="IPR039462">
    <property type="entry name" value="Nup159/Nup146_N"/>
</dbReference>
<feature type="region of interest" description="Disordered" evidence="4">
    <location>
        <begin position="762"/>
        <end position="800"/>
    </location>
</feature>
<feature type="region of interest" description="Disordered" evidence="4">
    <location>
        <begin position="504"/>
        <end position="650"/>
    </location>
</feature>
<accession>A0A4Z0AB35</accession>
<feature type="region of interest" description="Disordered" evidence="4">
    <location>
        <begin position="665"/>
        <end position="744"/>
    </location>
</feature>
<protein>
    <recommendedName>
        <fullName evidence="5">Nucleoporin Nup159/Nup146 N-terminal domain-containing protein</fullName>
    </recommendedName>
</protein>
<evidence type="ECO:0000256" key="2">
    <source>
        <dbReference type="ARBA" id="ARBA00022448"/>
    </source>
</evidence>
<evidence type="ECO:0000256" key="1">
    <source>
        <dbReference type="ARBA" id="ARBA00004123"/>
    </source>
</evidence>
<evidence type="ECO:0000259" key="5">
    <source>
        <dbReference type="Pfam" id="PF16755"/>
    </source>
</evidence>
<name>A0A4Z0AB35_9AGAM</name>
<gene>
    <name evidence="6" type="ORF">EWM64_g1239</name>
</gene>
<comment type="subcellular location">
    <subcellularLocation>
        <location evidence="1">Nucleus</location>
    </subcellularLocation>
</comment>
<organism evidence="6 7">
    <name type="scientific">Hericium alpestre</name>
    <dbReference type="NCBI Taxonomy" id="135208"/>
    <lineage>
        <taxon>Eukaryota</taxon>
        <taxon>Fungi</taxon>
        <taxon>Dikarya</taxon>
        <taxon>Basidiomycota</taxon>
        <taxon>Agaricomycotina</taxon>
        <taxon>Agaricomycetes</taxon>
        <taxon>Russulales</taxon>
        <taxon>Hericiaceae</taxon>
        <taxon>Hericium</taxon>
    </lineage>
</organism>
<keyword evidence="7" id="KW-1185">Reference proteome</keyword>
<dbReference type="EMBL" id="SFCI01000079">
    <property type="protein sequence ID" value="TFY82778.1"/>
    <property type="molecule type" value="Genomic_DNA"/>
</dbReference>
<evidence type="ECO:0000313" key="6">
    <source>
        <dbReference type="EMBL" id="TFY82778.1"/>
    </source>
</evidence>
<dbReference type="InterPro" id="IPR015943">
    <property type="entry name" value="WD40/YVTN_repeat-like_dom_sf"/>
</dbReference>
<sequence length="800" mass="82390">MNVTQLFPPPETQVQRVSVQAEETTPDFLTFKRVNKHVKLKISPRVVDLTPIPNIAHLFTLANSRGWFASVIQNTDGSFALILSPISDLRSQLMDGNTELFQPQRTVHFPGVVPHYVTFACNETRIVVSLVQGPVLVYDACVLCMPGSTDVAPLHSFPSTTATSARQICPNPGDIPELVAILREADGKAESQLVEVINVMSMQSVAGWRNGATPDTIPASLSWSPKGKQLAIGLLSGDIISFNPSESGLAKLFVPRPPAAHDKGTVHTIWLANPTFYSIFSPNPTDPQAEQVHMVITYDSKRSAATDVVLPLSLFPTGTRPPGAFSLVLRGWDPLKLLLVVSDSTTSEMGVLGCSGTATEEKWQRFTLDDSVNPSLPLDEEGLEPTPLGLVLDLKNNQSYTHSTASGESVEIPPPPIMWAYSSEGTVTGWYIVNANGNPYPGMMDAGASMAVPQPQQQPMPPSTSPFGQATTSPFGQPSGFGAPTTSPFAQAAPAFGQSAFGKPSAFGQAAGPGFGQPAFGQSGFGQPSTSPFGQAQPAAAQAPSTGGGFAAFAPAAPTKIGQNGFAAAPGDGTPMSATPISPVGPTPIQRMESVEMNADSSPAFGGLSLGGEPSPSQPKAGQGTGIFGAAASQPVPQAGNQPSSPFGNGGAFKLNSGFGLYANQMQNDVPPAQQSTPELPKPSSGFGQTGFASAAASPAFGQSGFGQPAFGKSGFGASPMSATPTPAAPTAPTATTPSAFGGGGGAFGSYASSGFSSFAAAAKEKAPEPAWKGSGDGKPVDLQPKSVFRAPSPPAAAPL</sequence>
<dbReference type="STRING" id="135208.A0A4Z0AB35"/>
<dbReference type="Proteomes" id="UP000298061">
    <property type="component" value="Unassembled WGS sequence"/>
</dbReference>